<dbReference type="PANTHER" id="PTHR31157:SF1">
    <property type="entry name" value="SCP DOMAIN-CONTAINING PROTEIN"/>
    <property type="match status" value="1"/>
</dbReference>
<dbReference type="Proteomes" id="UP000439903">
    <property type="component" value="Unassembled WGS sequence"/>
</dbReference>
<dbReference type="SUPFAM" id="SSF55797">
    <property type="entry name" value="PR-1-like"/>
    <property type="match status" value="1"/>
</dbReference>
<evidence type="ECO:0000256" key="2">
    <source>
        <dbReference type="SAM" id="SignalP"/>
    </source>
</evidence>
<gene>
    <name evidence="4" type="ORF">F8M41_000509</name>
</gene>
<dbReference type="InterPro" id="IPR014044">
    <property type="entry name" value="CAP_dom"/>
</dbReference>
<reference evidence="4 5" key="1">
    <citation type="journal article" date="2019" name="Environ. Microbiol.">
        <title>At the nexus of three kingdoms: the genome of the mycorrhizal fungus Gigaspora margarita provides insights into plant, endobacterial and fungal interactions.</title>
        <authorList>
            <person name="Venice F."/>
            <person name="Ghignone S."/>
            <person name="Salvioli di Fossalunga A."/>
            <person name="Amselem J."/>
            <person name="Novero M."/>
            <person name="Xianan X."/>
            <person name="Sedzielewska Toro K."/>
            <person name="Morin E."/>
            <person name="Lipzen A."/>
            <person name="Grigoriev I.V."/>
            <person name="Henrissat B."/>
            <person name="Martin F.M."/>
            <person name="Bonfante P."/>
        </authorList>
    </citation>
    <scope>NUCLEOTIDE SEQUENCE [LARGE SCALE GENOMIC DNA]</scope>
    <source>
        <strain evidence="4 5">BEG34</strain>
    </source>
</reference>
<evidence type="ECO:0000313" key="5">
    <source>
        <dbReference type="Proteomes" id="UP000439903"/>
    </source>
</evidence>
<dbReference type="InterPro" id="IPR035940">
    <property type="entry name" value="CAP_sf"/>
</dbReference>
<dbReference type="PANTHER" id="PTHR31157">
    <property type="entry name" value="SCP DOMAIN-CONTAINING PROTEIN"/>
    <property type="match status" value="1"/>
</dbReference>
<organism evidence="4 5">
    <name type="scientific">Gigaspora margarita</name>
    <dbReference type="NCBI Taxonomy" id="4874"/>
    <lineage>
        <taxon>Eukaryota</taxon>
        <taxon>Fungi</taxon>
        <taxon>Fungi incertae sedis</taxon>
        <taxon>Mucoromycota</taxon>
        <taxon>Glomeromycotina</taxon>
        <taxon>Glomeromycetes</taxon>
        <taxon>Diversisporales</taxon>
        <taxon>Gigasporaceae</taxon>
        <taxon>Gigaspora</taxon>
    </lineage>
</organism>
<feature type="domain" description="SCP" evidence="3">
    <location>
        <begin position="29"/>
        <end position="136"/>
    </location>
</feature>
<feature type="signal peptide" evidence="2">
    <location>
        <begin position="1"/>
        <end position="22"/>
    </location>
</feature>
<sequence>MKPFIPFVVVALMFSNIISVQCLDNEKMLELCNNERKKAGAPALSYNDDLGKVAQDHSKYMAQNNILTHKDPAGGLGTRFEKHGYSYSSAGENVAEGYDDEESVMKGWMESPGHKANILNPSFKEAGFGKSGSYWTQDFGSSGSSGGKHSGKSGKSGATKKITDNLSDTTDKLSTKLSSAKKNSKRRLEMTY</sequence>
<name>A0A8H3XGR0_GIGMA</name>
<keyword evidence="2" id="KW-0732">Signal</keyword>
<feature type="region of interest" description="Disordered" evidence="1">
    <location>
        <begin position="139"/>
        <end position="192"/>
    </location>
</feature>
<dbReference type="AlphaFoldDB" id="A0A8H3XGR0"/>
<dbReference type="EMBL" id="WTPW01001035">
    <property type="protein sequence ID" value="KAF0460997.1"/>
    <property type="molecule type" value="Genomic_DNA"/>
</dbReference>
<feature type="chain" id="PRO_5034180229" evidence="2">
    <location>
        <begin position="23"/>
        <end position="192"/>
    </location>
</feature>
<protein>
    <submittedName>
        <fullName evidence="4">CAP domain-containing protein</fullName>
    </submittedName>
</protein>
<dbReference type="Gene3D" id="3.40.33.10">
    <property type="entry name" value="CAP"/>
    <property type="match status" value="1"/>
</dbReference>
<evidence type="ECO:0000259" key="3">
    <source>
        <dbReference type="Pfam" id="PF00188"/>
    </source>
</evidence>
<dbReference type="Pfam" id="PF00188">
    <property type="entry name" value="CAP"/>
    <property type="match status" value="1"/>
</dbReference>
<dbReference type="OrthoDB" id="568194at2759"/>
<accession>A0A8H3XGR0</accession>
<keyword evidence="5" id="KW-1185">Reference proteome</keyword>
<dbReference type="CDD" id="cd05379">
    <property type="entry name" value="CAP_bacterial"/>
    <property type="match status" value="1"/>
</dbReference>
<evidence type="ECO:0000313" key="4">
    <source>
        <dbReference type="EMBL" id="KAF0460997.1"/>
    </source>
</evidence>
<evidence type="ECO:0000256" key="1">
    <source>
        <dbReference type="SAM" id="MobiDB-lite"/>
    </source>
</evidence>
<comment type="caution">
    <text evidence="4">The sequence shown here is derived from an EMBL/GenBank/DDBJ whole genome shotgun (WGS) entry which is preliminary data.</text>
</comment>
<proteinExistence type="predicted"/>